<evidence type="ECO:0000256" key="1">
    <source>
        <dbReference type="SAM" id="MobiDB-lite"/>
    </source>
</evidence>
<feature type="compositionally biased region" description="Basic residues" evidence="1">
    <location>
        <begin position="84"/>
        <end position="99"/>
    </location>
</feature>
<evidence type="ECO:0000313" key="2">
    <source>
        <dbReference type="EMBL" id="RTQ45823.1"/>
    </source>
</evidence>
<keyword evidence="3" id="KW-1185">Reference proteome</keyword>
<dbReference type="PROSITE" id="PS51257">
    <property type="entry name" value="PROKAR_LIPOPROTEIN"/>
    <property type="match status" value="1"/>
</dbReference>
<organism evidence="2 3">
    <name type="scientific">Hymenobacter gummosus</name>
    <dbReference type="NCBI Taxonomy" id="1776032"/>
    <lineage>
        <taxon>Bacteria</taxon>
        <taxon>Pseudomonadati</taxon>
        <taxon>Bacteroidota</taxon>
        <taxon>Cytophagia</taxon>
        <taxon>Cytophagales</taxon>
        <taxon>Hymenobacteraceae</taxon>
        <taxon>Hymenobacter</taxon>
    </lineage>
</organism>
<sequence length="111" mass="12465">MIEFLRLRRLSWQLLVLVLLAGPALSGCRLFHPYRIPNPQGPTVKKKKVKKADPDATEAADGSTTDTSAEPPKVQKNSYDKNGLLKKPKLNRRKLKKKIGPRRILGIPVPF</sequence>
<dbReference type="EMBL" id="RXOF01000018">
    <property type="protein sequence ID" value="RTQ45823.1"/>
    <property type="molecule type" value="Genomic_DNA"/>
</dbReference>
<reference evidence="2 3" key="1">
    <citation type="submission" date="2018-12" db="EMBL/GenBank/DDBJ databases">
        <title>Hymenobacter gummosus sp. nov., isolated from a spring.</title>
        <authorList>
            <person name="Nie L."/>
        </authorList>
    </citation>
    <scope>NUCLEOTIDE SEQUENCE [LARGE SCALE GENOMIC DNA]</scope>
    <source>
        <strain evidence="2 3">KCTC 52166</strain>
    </source>
</reference>
<protein>
    <submittedName>
        <fullName evidence="2">Uncharacterized protein</fullName>
    </submittedName>
</protein>
<accession>A0A3S0H2R3</accession>
<gene>
    <name evidence="2" type="ORF">EJV47_23615</name>
</gene>
<comment type="caution">
    <text evidence="2">The sequence shown here is derived from an EMBL/GenBank/DDBJ whole genome shotgun (WGS) entry which is preliminary data.</text>
</comment>
<evidence type="ECO:0000313" key="3">
    <source>
        <dbReference type="Proteomes" id="UP000282184"/>
    </source>
</evidence>
<feature type="region of interest" description="Disordered" evidence="1">
    <location>
        <begin position="36"/>
        <end position="99"/>
    </location>
</feature>
<dbReference type="RefSeq" id="WP_126695679.1">
    <property type="nucleotide sequence ID" value="NZ_RXOF01000018.1"/>
</dbReference>
<proteinExistence type="predicted"/>
<name>A0A3S0H2R3_9BACT</name>
<dbReference type="AlphaFoldDB" id="A0A3S0H2R3"/>
<dbReference type="Proteomes" id="UP000282184">
    <property type="component" value="Unassembled WGS sequence"/>
</dbReference>